<dbReference type="InterPro" id="IPR036249">
    <property type="entry name" value="Thioredoxin-like_sf"/>
</dbReference>
<evidence type="ECO:0000313" key="8">
    <source>
        <dbReference type="Proteomes" id="UP000182278"/>
    </source>
</evidence>
<dbReference type="Gene3D" id="3.50.50.60">
    <property type="entry name" value="FAD/NAD(P)-binding domain"/>
    <property type="match status" value="2"/>
</dbReference>
<comment type="caution">
    <text evidence="7">The sequence shown here is derived from an EMBL/GenBank/DDBJ whole genome shotgun (WGS) entry which is preliminary data.</text>
</comment>
<dbReference type="PANTHER" id="PTHR43578">
    <property type="entry name" value="NADH-QUINONE OXIDOREDUCTASE SUBUNIT F"/>
    <property type="match status" value="1"/>
</dbReference>
<dbReference type="SUPFAM" id="SSF46548">
    <property type="entry name" value="alpha-helical ferredoxin"/>
    <property type="match status" value="1"/>
</dbReference>
<dbReference type="SUPFAM" id="SSF52833">
    <property type="entry name" value="Thioredoxin-like"/>
    <property type="match status" value="1"/>
</dbReference>
<dbReference type="InterPro" id="IPR028261">
    <property type="entry name" value="DPD_II"/>
</dbReference>
<dbReference type="PROSITE" id="PS00645">
    <property type="entry name" value="COMPLEX1_51K_2"/>
    <property type="match status" value="1"/>
</dbReference>
<dbReference type="FunFam" id="1.20.1440.230:FF:000001">
    <property type="entry name" value="Mitochondrial NADH dehydrogenase flavoprotein 1"/>
    <property type="match status" value="1"/>
</dbReference>
<dbReference type="PRINTS" id="PR00419">
    <property type="entry name" value="ADXRDTASE"/>
</dbReference>
<evidence type="ECO:0000259" key="6">
    <source>
        <dbReference type="SMART" id="SM00928"/>
    </source>
</evidence>
<feature type="domain" description="NADH-ubiquinone oxidoreductase 51kDa subunit iron-sulphur binding" evidence="6">
    <location>
        <begin position="459"/>
        <end position="504"/>
    </location>
</feature>
<dbReference type="SUPFAM" id="SSF51971">
    <property type="entry name" value="Nucleotide-binding domain"/>
    <property type="match status" value="1"/>
</dbReference>
<dbReference type="GO" id="GO:0051539">
    <property type="term" value="F:4 iron, 4 sulfur cluster binding"/>
    <property type="evidence" value="ECO:0007669"/>
    <property type="project" value="UniProtKB-KW"/>
</dbReference>
<proteinExistence type="inferred from homology"/>
<protein>
    <submittedName>
        <fullName evidence="7">Hydrogenase</fullName>
    </submittedName>
</protein>
<name>A0A1J4SCR0_9BACT</name>
<dbReference type="EMBL" id="MNUO01000093">
    <property type="protein sequence ID" value="OIN96498.1"/>
    <property type="molecule type" value="Genomic_DNA"/>
</dbReference>
<dbReference type="Gene3D" id="6.10.250.1450">
    <property type="match status" value="1"/>
</dbReference>
<dbReference type="CDD" id="cd02980">
    <property type="entry name" value="TRX_Fd_family"/>
    <property type="match status" value="1"/>
</dbReference>
<keyword evidence="2" id="KW-0004">4Fe-4S</keyword>
<dbReference type="InterPro" id="IPR023753">
    <property type="entry name" value="FAD/NAD-binding_dom"/>
</dbReference>
<dbReference type="SUPFAM" id="SSF142019">
    <property type="entry name" value="Nqo1 FMN-binding domain-like"/>
    <property type="match status" value="1"/>
</dbReference>
<dbReference type="AlphaFoldDB" id="A0A1J4SCR0"/>
<dbReference type="Pfam" id="PF14691">
    <property type="entry name" value="Fer4_20"/>
    <property type="match status" value="1"/>
</dbReference>
<dbReference type="SMART" id="SM00928">
    <property type="entry name" value="NADH_4Fe-4S"/>
    <property type="match status" value="1"/>
</dbReference>
<dbReference type="SUPFAM" id="SSF142984">
    <property type="entry name" value="Nqo1 middle domain-like"/>
    <property type="match status" value="1"/>
</dbReference>
<dbReference type="Pfam" id="PF01512">
    <property type="entry name" value="Complex1_51K"/>
    <property type="match status" value="1"/>
</dbReference>
<evidence type="ECO:0000313" key="7">
    <source>
        <dbReference type="EMBL" id="OIN96498.1"/>
    </source>
</evidence>
<dbReference type="SUPFAM" id="SSF140490">
    <property type="entry name" value="Nqo1C-terminal domain-like"/>
    <property type="match status" value="1"/>
</dbReference>
<dbReference type="Gene3D" id="3.40.30.10">
    <property type="entry name" value="Glutaredoxin"/>
    <property type="match status" value="1"/>
</dbReference>
<keyword evidence="3" id="KW-0479">Metal-binding</keyword>
<organism evidence="7 8">
    <name type="scientific">Candidatus Desantisbacteria bacterium CG1_02_38_46</name>
    <dbReference type="NCBI Taxonomy" id="1817893"/>
    <lineage>
        <taxon>Bacteria</taxon>
        <taxon>Candidatus Desantisiibacteriota</taxon>
    </lineage>
</organism>
<keyword evidence="5" id="KW-0411">Iron-sulfur</keyword>
<sequence length="1020" mass="112354">MKKINSIKELNKLRKTLKAKYNPNKLRVRICMTGCRASGAEEVMRAFEEETKKNNLCKKVEILPTGCHGFCAMAPVLVVDPFDIFYGKITPENVSEIVSQTLLKGEPVMNLVYEDPVTYQKVVHSKDIPFYKEQKKIVLRNCGEIDPTNIFHYIRRDGYLAIEKVLDSMSSRQVIEKVRISGLRGRGGAGFPTWKKWELASNVKSEEKYLVCNGDEGDPGAFMDRAVLEGDPHSVIEGMLISAYATGATKGFLYVRAEYPIAVEHLGIALEQAKTLGLVGENILGSGFSFDISIKEGAGAFVCGEETALIASIKGKRGMPRPRPPFPVESGLYGKPTCINNVETLANIAPIILNGGVWYAKIGTEKSKGTKVFALAGKVNNTGLVEVPMGITLRKIVFDIGGGIPDGKQCKAVQTGGPSGGCIPTKELDTMVDYDSLEKLGAIMGSGGLIVADENTCMVDLARFFMDFIQDESCGKCVPCRIGTKRMLEMLERITQGKGEVGDIEKLEMLAKIVKDSSLCGLGQTAPNPILSTIRYFRDEYESHIIDKRCRSSVCESLFTSPCQNTCPVELDVPGYINFIKEGKYEEAVKLIREKLPFPAVCGRICHHPCERRCRRGEIDKAVAICALKRAATDYAKHYKPVRHKIKGIEVAIIGAGPAGLTCAFELAKLGYAPVVFESLPKPGGMLRVGIPDYRLPKNILDEEIKWILCAGIKIKTNTRIGKDIKFKALLKKYRATFIAVGAHSGYRLGIPGEDKNGVAEGIGFLRNLNLGKKQKVGNVIAIIGGGNVAIDAARSSLRSDAKKVYIIYRRTKSEMPAMEEEIEEAIKEGIEIIYLASPKRILGENGKVEGIECLQMELGDYDESGRRKPMPIKSSEFTLEVDMVIPAIGQKTDFSFLPEELQSPDKINWRTLATPLSGVFMGGDCRTGPATAIEAIAAGKKAAKNIDKFLRGEKIEEVKIFVERPPKRKRVEEPSSLYHQRIAVLPLSQRKNFKEVELGLTKTKAKLEATRCLRCDLEE</sequence>
<reference evidence="7 8" key="1">
    <citation type="journal article" date="2016" name="Environ. Microbiol.">
        <title>Genomic resolution of a cold subsurface aquifer community provides metabolic insights for novel microbes adapted to high CO concentrations.</title>
        <authorList>
            <person name="Probst A.J."/>
            <person name="Castelle C.J."/>
            <person name="Singh A."/>
            <person name="Brown C.T."/>
            <person name="Anantharaman K."/>
            <person name="Sharon I."/>
            <person name="Hug L.A."/>
            <person name="Burstein D."/>
            <person name="Emerson J.B."/>
            <person name="Thomas B.C."/>
            <person name="Banfield J.F."/>
        </authorList>
    </citation>
    <scope>NUCLEOTIDE SEQUENCE [LARGE SCALE GENOMIC DNA]</scope>
    <source>
        <strain evidence="7">CG1_02_38_46</strain>
    </source>
</reference>
<dbReference type="InterPro" id="IPR001949">
    <property type="entry name" value="NADH-UbQ_OxRdtase_51kDa_CS"/>
</dbReference>
<keyword evidence="4" id="KW-0408">Iron</keyword>
<dbReference type="PANTHER" id="PTHR43578:SF3">
    <property type="entry name" value="NADH-QUINONE OXIDOREDUCTASE SUBUNIT F"/>
    <property type="match status" value="1"/>
</dbReference>
<gene>
    <name evidence="7" type="ORF">AUJ66_05945</name>
</gene>
<dbReference type="InterPro" id="IPR037207">
    <property type="entry name" value="Nuop51_4Fe4S-bd_sf"/>
</dbReference>
<dbReference type="InterPro" id="IPR019575">
    <property type="entry name" value="Nuop51_4Fe4S-bd"/>
</dbReference>
<dbReference type="GO" id="GO:0008137">
    <property type="term" value="F:NADH dehydrogenase (ubiquinone) activity"/>
    <property type="evidence" value="ECO:0007669"/>
    <property type="project" value="InterPro"/>
</dbReference>
<dbReference type="Pfam" id="PF07992">
    <property type="entry name" value="Pyr_redox_2"/>
    <property type="match status" value="1"/>
</dbReference>
<dbReference type="Gene3D" id="3.10.20.600">
    <property type="match status" value="1"/>
</dbReference>
<dbReference type="InterPro" id="IPR011538">
    <property type="entry name" value="Nuo51_FMN-bd"/>
</dbReference>
<dbReference type="Pfam" id="PF01257">
    <property type="entry name" value="2Fe-2S_thioredx"/>
    <property type="match status" value="1"/>
</dbReference>
<dbReference type="Pfam" id="PF10589">
    <property type="entry name" value="NADH_4Fe-4S"/>
    <property type="match status" value="1"/>
</dbReference>
<evidence type="ECO:0000256" key="4">
    <source>
        <dbReference type="ARBA" id="ARBA00023004"/>
    </source>
</evidence>
<dbReference type="GO" id="GO:0046872">
    <property type="term" value="F:metal ion binding"/>
    <property type="evidence" value="ECO:0007669"/>
    <property type="project" value="UniProtKB-KW"/>
</dbReference>
<comment type="similarity">
    <text evidence="1">Belongs to the complex I 51 kDa subunit family.</text>
</comment>
<evidence type="ECO:0000256" key="2">
    <source>
        <dbReference type="ARBA" id="ARBA00022485"/>
    </source>
</evidence>
<dbReference type="GO" id="GO:0016491">
    <property type="term" value="F:oxidoreductase activity"/>
    <property type="evidence" value="ECO:0007669"/>
    <property type="project" value="InterPro"/>
</dbReference>
<accession>A0A1J4SCR0</accession>
<evidence type="ECO:0000256" key="1">
    <source>
        <dbReference type="ARBA" id="ARBA00007523"/>
    </source>
</evidence>
<dbReference type="InterPro" id="IPR036188">
    <property type="entry name" value="FAD/NAD-bd_sf"/>
</dbReference>
<dbReference type="GO" id="GO:0010181">
    <property type="term" value="F:FMN binding"/>
    <property type="evidence" value="ECO:0007669"/>
    <property type="project" value="InterPro"/>
</dbReference>
<dbReference type="STRING" id="1817893.AUJ66_05945"/>
<dbReference type="Proteomes" id="UP000182278">
    <property type="component" value="Unassembled WGS sequence"/>
</dbReference>
<dbReference type="FunFam" id="3.40.50.11540:FF:000001">
    <property type="entry name" value="NADH dehydrogenase [ubiquinone] flavoprotein 1, mitochondrial"/>
    <property type="match status" value="1"/>
</dbReference>
<evidence type="ECO:0000256" key="5">
    <source>
        <dbReference type="ARBA" id="ARBA00023014"/>
    </source>
</evidence>
<dbReference type="Gene3D" id="3.40.50.11540">
    <property type="entry name" value="NADH-ubiquinone oxidoreductase 51kDa subunit"/>
    <property type="match status" value="1"/>
</dbReference>
<evidence type="ECO:0000256" key="3">
    <source>
        <dbReference type="ARBA" id="ARBA00022723"/>
    </source>
</evidence>
<dbReference type="Gene3D" id="1.20.1440.230">
    <property type="entry name" value="NADH-ubiquinone oxidoreductase 51kDa subunit, iron-sulphur binding domain"/>
    <property type="match status" value="1"/>
</dbReference>
<dbReference type="InterPro" id="IPR037225">
    <property type="entry name" value="Nuo51_FMN-bd_sf"/>
</dbReference>